<dbReference type="InterPro" id="IPR011907">
    <property type="entry name" value="RNase_III"/>
</dbReference>
<dbReference type="GO" id="GO:0003725">
    <property type="term" value="F:double-stranded RNA binding"/>
    <property type="evidence" value="ECO:0007669"/>
    <property type="project" value="TreeGrafter"/>
</dbReference>
<keyword evidence="6 15" id="KW-0698">rRNA processing</keyword>
<evidence type="ECO:0000256" key="1">
    <source>
        <dbReference type="ARBA" id="ARBA00000109"/>
    </source>
</evidence>
<dbReference type="GO" id="GO:0006397">
    <property type="term" value="P:mRNA processing"/>
    <property type="evidence" value="ECO:0007669"/>
    <property type="project" value="UniProtKB-UniRule"/>
</dbReference>
<dbReference type="Pfam" id="PF00035">
    <property type="entry name" value="dsrm"/>
    <property type="match status" value="1"/>
</dbReference>
<evidence type="ECO:0000256" key="11">
    <source>
        <dbReference type="ARBA" id="ARBA00022759"/>
    </source>
</evidence>
<dbReference type="EC" id="3.1.26.3" evidence="15"/>
<feature type="domain" description="RNase III" evidence="17">
    <location>
        <begin position="1"/>
        <end position="127"/>
    </location>
</feature>
<evidence type="ECO:0000256" key="7">
    <source>
        <dbReference type="ARBA" id="ARBA00022664"/>
    </source>
</evidence>
<accession>A0A9D1H4T6</accession>
<dbReference type="GO" id="GO:0042802">
    <property type="term" value="F:identical protein binding"/>
    <property type="evidence" value="ECO:0007669"/>
    <property type="project" value="UniProtKB-ARBA"/>
</dbReference>
<evidence type="ECO:0000256" key="9">
    <source>
        <dbReference type="ARBA" id="ARBA00022722"/>
    </source>
</evidence>
<dbReference type="PROSITE" id="PS50142">
    <property type="entry name" value="RNASE_3_2"/>
    <property type="match status" value="1"/>
</dbReference>
<dbReference type="GO" id="GO:0005737">
    <property type="term" value="C:cytoplasm"/>
    <property type="evidence" value="ECO:0007669"/>
    <property type="project" value="UniProtKB-SubCell"/>
</dbReference>
<evidence type="ECO:0000256" key="13">
    <source>
        <dbReference type="ARBA" id="ARBA00022842"/>
    </source>
</evidence>
<dbReference type="CDD" id="cd00593">
    <property type="entry name" value="RIBOc"/>
    <property type="match status" value="1"/>
</dbReference>
<dbReference type="AlphaFoldDB" id="A0A9D1H4T6"/>
<dbReference type="GO" id="GO:0010468">
    <property type="term" value="P:regulation of gene expression"/>
    <property type="evidence" value="ECO:0007669"/>
    <property type="project" value="TreeGrafter"/>
</dbReference>
<sequence>MTENEEKIGYKFKNMAFFEKALTHSSYANEHNLQSNERLEFLGDSVLSIAVSDYLYRHMRKINEGDLSKLRAGVVCEQSLAAAAKRISLDKMIKLGRGEELTGGRTRPSIISDAYEAVIAAVYLDGGMDAAFKWVIDHLRGDIEKAISGRGLTDYKTELQELVQKNYLGDIRYILIGEEGRAHLKKFTVKAVLNNEDIGRGEGKNKKEAEQHAAKTALEALRKRNENL</sequence>
<dbReference type="GO" id="GO:0019843">
    <property type="term" value="F:rRNA binding"/>
    <property type="evidence" value="ECO:0007669"/>
    <property type="project" value="UniProtKB-KW"/>
</dbReference>
<evidence type="ECO:0000256" key="12">
    <source>
        <dbReference type="ARBA" id="ARBA00022801"/>
    </source>
</evidence>
<dbReference type="Gene3D" id="1.10.1520.10">
    <property type="entry name" value="Ribonuclease III domain"/>
    <property type="match status" value="1"/>
</dbReference>
<evidence type="ECO:0000256" key="15">
    <source>
        <dbReference type="HAMAP-Rule" id="MF_00104"/>
    </source>
</evidence>
<dbReference type="GO" id="GO:0046872">
    <property type="term" value="F:metal ion binding"/>
    <property type="evidence" value="ECO:0007669"/>
    <property type="project" value="UniProtKB-KW"/>
</dbReference>
<evidence type="ECO:0000256" key="4">
    <source>
        <dbReference type="ARBA" id="ARBA00011738"/>
    </source>
</evidence>
<keyword evidence="15" id="KW-0699">rRNA-binding</keyword>
<organism evidence="18 19">
    <name type="scientific">Candidatus Ornithomonoglobus intestinigallinarum</name>
    <dbReference type="NCBI Taxonomy" id="2840894"/>
    <lineage>
        <taxon>Bacteria</taxon>
        <taxon>Bacillati</taxon>
        <taxon>Bacillota</taxon>
        <taxon>Clostridia</taxon>
        <taxon>Candidatus Ornithomonoglobus</taxon>
    </lineage>
</organism>
<dbReference type="SMART" id="SM00358">
    <property type="entry name" value="DSRM"/>
    <property type="match status" value="1"/>
</dbReference>
<evidence type="ECO:0000256" key="10">
    <source>
        <dbReference type="ARBA" id="ARBA00022723"/>
    </source>
</evidence>
<evidence type="ECO:0000259" key="17">
    <source>
        <dbReference type="PROSITE" id="PS50142"/>
    </source>
</evidence>
<keyword evidence="12 15" id="KW-0378">Hydrolase</keyword>
<keyword evidence="13 15" id="KW-0460">Magnesium</keyword>
<evidence type="ECO:0000259" key="16">
    <source>
        <dbReference type="PROSITE" id="PS50137"/>
    </source>
</evidence>
<evidence type="ECO:0000256" key="3">
    <source>
        <dbReference type="ARBA" id="ARBA00010183"/>
    </source>
</evidence>
<dbReference type="Proteomes" id="UP000824165">
    <property type="component" value="Unassembled WGS sequence"/>
</dbReference>
<evidence type="ECO:0000313" key="19">
    <source>
        <dbReference type="Proteomes" id="UP000824165"/>
    </source>
</evidence>
<dbReference type="EMBL" id="DVLU01000063">
    <property type="protein sequence ID" value="HIT85489.1"/>
    <property type="molecule type" value="Genomic_DNA"/>
</dbReference>
<dbReference type="PANTHER" id="PTHR11207">
    <property type="entry name" value="RIBONUCLEASE III"/>
    <property type="match status" value="1"/>
</dbReference>
<dbReference type="FunFam" id="1.10.1520.10:FF:000001">
    <property type="entry name" value="Ribonuclease 3"/>
    <property type="match status" value="1"/>
</dbReference>
<dbReference type="Pfam" id="PF14622">
    <property type="entry name" value="Ribonucleas_3_3"/>
    <property type="match status" value="1"/>
</dbReference>
<dbReference type="InterPro" id="IPR000999">
    <property type="entry name" value="RNase_III_dom"/>
</dbReference>
<feature type="binding site" evidence="15">
    <location>
        <position position="40"/>
    </location>
    <ligand>
        <name>Mg(2+)</name>
        <dbReference type="ChEBI" id="CHEBI:18420"/>
    </ligand>
</feature>
<dbReference type="PROSITE" id="PS50137">
    <property type="entry name" value="DS_RBD"/>
    <property type="match status" value="1"/>
</dbReference>
<comment type="similarity">
    <text evidence="3">Belongs to the ribonuclease III family.</text>
</comment>
<comment type="subcellular location">
    <subcellularLocation>
        <location evidence="2 15">Cytoplasm</location>
    </subcellularLocation>
</comment>
<dbReference type="PANTHER" id="PTHR11207:SF0">
    <property type="entry name" value="RIBONUCLEASE 3"/>
    <property type="match status" value="1"/>
</dbReference>
<proteinExistence type="inferred from homology"/>
<reference evidence="18" key="1">
    <citation type="submission" date="2020-10" db="EMBL/GenBank/DDBJ databases">
        <authorList>
            <person name="Gilroy R."/>
        </authorList>
    </citation>
    <scope>NUCLEOTIDE SEQUENCE</scope>
    <source>
        <strain evidence="18">CHK181-108</strain>
    </source>
</reference>
<dbReference type="GO" id="GO:0006364">
    <property type="term" value="P:rRNA processing"/>
    <property type="evidence" value="ECO:0007669"/>
    <property type="project" value="UniProtKB-UniRule"/>
</dbReference>
<keyword evidence="9 15" id="KW-0540">Nuclease</keyword>
<reference evidence="18" key="2">
    <citation type="journal article" date="2021" name="PeerJ">
        <title>Extensive microbial diversity within the chicken gut microbiome revealed by metagenomics and culture.</title>
        <authorList>
            <person name="Gilroy R."/>
            <person name="Ravi A."/>
            <person name="Getino M."/>
            <person name="Pursley I."/>
            <person name="Horton D.L."/>
            <person name="Alikhan N.F."/>
            <person name="Baker D."/>
            <person name="Gharbi K."/>
            <person name="Hall N."/>
            <person name="Watson M."/>
            <person name="Adriaenssens E.M."/>
            <person name="Foster-Nyarko E."/>
            <person name="Jarju S."/>
            <person name="Secka A."/>
            <person name="Antonio M."/>
            <person name="Oren A."/>
            <person name="Chaudhuri R.R."/>
            <person name="La Ragione R."/>
            <person name="Hildebrand F."/>
            <person name="Pallen M.J."/>
        </authorList>
    </citation>
    <scope>NUCLEOTIDE SEQUENCE</scope>
    <source>
        <strain evidence="18">CHK181-108</strain>
    </source>
</reference>
<dbReference type="InterPro" id="IPR036389">
    <property type="entry name" value="RNase_III_sf"/>
</dbReference>
<dbReference type="CDD" id="cd10845">
    <property type="entry name" value="DSRM_RNAse_III_family"/>
    <property type="match status" value="1"/>
</dbReference>
<keyword evidence="11 15" id="KW-0255">Endonuclease</keyword>
<dbReference type="HAMAP" id="MF_00104">
    <property type="entry name" value="RNase_III"/>
    <property type="match status" value="1"/>
</dbReference>
<dbReference type="Gene3D" id="3.30.160.20">
    <property type="match status" value="1"/>
</dbReference>
<keyword evidence="7 15" id="KW-0507">mRNA processing</keyword>
<keyword evidence="14 15" id="KW-0694">RNA-binding</keyword>
<name>A0A9D1H4T6_9FIRM</name>
<evidence type="ECO:0000256" key="14">
    <source>
        <dbReference type="ARBA" id="ARBA00022884"/>
    </source>
</evidence>
<evidence type="ECO:0000256" key="6">
    <source>
        <dbReference type="ARBA" id="ARBA00022552"/>
    </source>
</evidence>
<dbReference type="SMART" id="SM00535">
    <property type="entry name" value="RIBOc"/>
    <property type="match status" value="1"/>
</dbReference>
<dbReference type="SUPFAM" id="SSF54768">
    <property type="entry name" value="dsRNA-binding domain-like"/>
    <property type="match status" value="1"/>
</dbReference>
<comment type="caution">
    <text evidence="18">The sequence shown here is derived from an EMBL/GenBank/DDBJ whole genome shotgun (WGS) entry which is preliminary data.</text>
</comment>
<feature type="binding site" evidence="15">
    <location>
        <position position="116"/>
    </location>
    <ligand>
        <name>Mg(2+)</name>
        <dbReference type="ChEBI" id="CHEBI:18420"/>
    </ligand>
</feature>
<dbReference type="GO" id="GO:0004525">
    <property type="term" value="F:ribonuclease III activity"/>
    <property type="evidence" value="ECO:0007669"/>
    <property type="project" value="UniProtKB-UniRule"/>
</dbReference>
<gene>
    <name evidence="15" type="primary">rnc</name>
    <name evidence="18" type="ORF">IAA60_06240</name>
</gene>
<dbReference type="PROSITE" id="PS00517">
    <property type="entry name" value="RNASE_3_1"/>
    <property type="match status" value="1"/>
</dbReference>
<evidence type="ECO:0000313" key="18">
    <source>
        <dbReference type="EMBL" id="HIT85489.1"/>
    </source>
</evidence>
<dbReference type="NCBIfam" id="TIGR02191">
    <property type="entry name" value="RNaseIII"/>
    <property type="match status" value="1"/>
</dbReference>
<evidence type="ECO:0000256" key="8">
    <source>
        <dbReference type="ARBA" id="ARBA00022694"/>
    </source>
</evidence>
<evidence type="ECO:0000256" key="5">
    <source>
        <dbReference type="ARBA" id="ARBA00022490"/>
    </source>
</evidence>
<comment type="function">
    <text evidence="15">Digests double-stranded RNA. Involved in the processing of primary rRNA transcript to yield the immediate precursors to the large and small rRNAs (23S and 16S). Processes some mRNAs, and tRNAs when they are encoded in the rRNA operon. Processes pre-crRNA and tracrRNA of type II CRISPR loci if present in the organism.</text>
</comment>
<comment type="catalytic activity">
    <reaction evidence="1 15">
        <text>Endonucleolytic cleavage to 5'-phosphomonoester.</text>
        <dbReference type="EC" id="3.1.26.3"/>
    </reaction>
</comment>
<feature type="domain" description="DRBM" evidence="16">
    <location>
        <begin position="154"/>
        <end position="223"/>
    </location>
</feature>
<protein>
    <recommendedName>
        <fullName evidence="15">Ribonuclease 3</fullName>
        <ecNumber evidence="15">3.1.26.3</ecNumber>
    </recommendedName>
    <alternativeName>
        <fullName evidence="15">Ribonuclease III</fullName>
        <shortName evidence="15">RNase III</shortName>
    </alternativeName>
</protein>
<dbReference type="SUPFAM" id="SSF69065">
    <property type="entry name" value="RNase III domain-like"/>
    <property type="match status" value="1"/>
</dbReference>
<feature type="active site" evidence="15">
    <location>
        <position position="44"/>
    </location>
</feature>
<dbReference type="GO" id="GO:0008033">
    <property type="term" value="P:tRNA processing"/>
    <property type="evidence" value="ECO:0007669"/>
    <property type="project" value="UniProtKB-KW"/>
</dbReference>
<keyword evidence="5 15" id="KW-0963">Cytoplasm</keyword>
<feature type="active site" evidence="15">
    <location>
        <position position="116"/>
    </location>
</feature>
<keyword evidence="8 15" id="KW-0819">tRNA processing</keyword>
<feature type="binding site" evidence="15">
    <location>
        <position position="113"/>
    </location>
    <ligand>
        <name>Mg(2+)</name>
        <dbReference type="ChEBI" id="CHEBI:18420"/>
    </ligand>
</feature>
<evidence type="ECO:0000256" key="2">
    <source>
        <dbReference type="ARBA" id="ARBA00004496"/>
    </source>
</evidence>
<dbReference type="InterPro" id="IPR014720">
    <property type="entry name" value="dsRBD_dom"/>
</dbReference>
<comment type="cofactor">
    <cofactor evidence="15">
        <name>Mg(2+)</name>
        <dbReference type="ChEBI" id="CHEBI:18420"/>
    </cofactor>
</comment>
<dbReference type="FunFam" id="3.30.160.20:FF:000003">
    <property type="entry name" value="Ribonuclease 3"/>
    <property type="match status" value="1"/>
</dbReference>
<comment type="subunit">
    <text evidence="4 15">Homodimer.</text>
</comment>
<keyword evidence="10 15" id="KW-0479">Metal-binding</keyword>